<feature type="region of interest" description="Disordered" evidence="1">
    <location>
        <begin position="1"/>
        <end position="75"/>
    </location>
</feature>
<feature type="compositionally biased region" description="Low complexity" evidence="1">
    <location>
        <begin position="55"/>
        <end position="64"/>
    </location>
</feature>
<feature type="region of interest" description="Disordered" evidence="1">
    <location>
        <begin position="112"/>
        <end position="184"/>
    </location>
</feature>
<dbReference type="AlphaFoldDB" id="A0AAW0AKV4"/>
<evidence type="ECO:0000256" key="1">
    <source>
        <dbReference type="SAM" id="MobiDB-lite"/>
    </source>
</evidence>
<name>A0AAW0AKV4_9AGAR</name>
<reference evidence="2 3" key="1">
    <citation type="journal article" date="2024" name="J Genomics">
        <title>Draft genome sequencing and assembly of Favolaschia claudopus CIRM-BRFM 2984 isolated from oak limbs.</title>
        <authorList>
            <person name="Navarro D."/>
            <person name="Drula E."/>
            <person name="Chaduli D."/>
            <person name="Cazenave R."/>
            <person name="Ahrendt S."/>
            <person name="Wang J."/>
            <person name="Lipzen A."/>
            <person name="Daum C."/>
            <person name="Barry K."/>
            <person name="Grigoriev I.V."/>
            <person name="Favel A."/>
            <person name="Rosso M.N."/>
            <person name="Martin F."/>
        </authorList>
    </citation>
    <scope>NUCLEOTIDE SEQUENCE [LARGE SCALE GENOMIC DNA]</scope>
    <source>
        <strain evidence="2 3">CIRM-BRFM 2984</strain>
    </source>
</reference>
<gene>
    <name evidence="2" type="ORF">R3P38DRAFT_2790401</name>
</gene>
<feature type="compositionally biased region" description="Low complexity" evidence="1">
    <location>
        <begin position="287"/>
        <end position="303"/>
    </location>
</feature>
<evidence type="ECO:0000313" key="3">
    <source>
        <dbReference type="Proteomes" id="UP001362999"/>
    </source>
</evidence>
<organism evidence="2 3">
    <name type="scientific">Favolaschia claudopus</name>
    <dbReference type="NCBI Taxonomy" id="2862362"/>
    <lineage>
        <taxon>Eukaryota</taxon>
        <taxon>Fungi</taxon>
        <taxon>Dikarya</taxon>
        <taxon>Basidiomycota</taxon>
        <taxon>Agaricomycotina</taxon>
        <taxon>Agaricomycetes</taxon>
        <taxon>Agaricomycetidae</taxon>
        <taxon>Agaricales</taxon>
        <taxon>Marasmiineae</taxon>
        <taxon>Mycenaceae</taxon>
        <taxon>Favolaschia</taxon>
    </lineage>
</organism>
<keyword evidence="3" id="KW-1185">Reference proteome</keyword>
<sequence length="340" mass="37973">MAYGSRSPSRSRSRGRYRHGSSRSRSRTRYTRSRTRSGSPAHRRRRSRSPRSRRSYSQYPGPRSETSHGADYVSSSIVPGMDPTAVTGDVLMSAMAQYQAITGHQAIKALISRSTRDYKRSQTQRGRRQYRRHQGRGRADSYVPSDRTYRRSPSRSTHRRSASPLPRNRQARGRSPQQTDLERRNEVNHMAALPIPFVPRPGPHVDLPRVMIYGSTHRGRSTSTGRERSMQRVTGELEDFQQRRVEEIDNRYRDEAATNRAEIGDSVPAGEDVEMPSASGAAQPSTAVASDADLIDLDASSVAGPSTTPSASGEFDTPLDNSMGDAEFDELLDSFSNFPQ</sequence>
<feature type="compositionally biased region" description="Basic residues" evidence="1">
    <location>
        <begin position="125"/>
        <end position="136"/>
    </location>
</feature>
<accession>A0AAW0AKV4</accession>
<feature type="compositionally biased region" description="Basic residues" evidence="1">
    <location>
        <begin position="150"/>
        <end position="161"/>
    </location>
</feature>
<dbReference type="Proteomes" id="UP001362999">
    <property type="component" value="Unassembled WGS sequence"/>
</dbReference>
<protein>
    <submittedName>
        <fullName evidence="2">Uncharacterized protein</fullName>
    </submittedName>
</protein>
<proteinExistence type="predicted"/>
<feature type="region of interest" description="Disordered" evidence="1">
    <location>
        <begin position="256"/>
        <end position="326"/>
    </location>
</feature>
<dbReference type="EMBL" id="JAWWNJ010000064">
    <property type="protein sequence ID" value="KAK7012674.1"/>
    <property type="molecule type" value="Genomic_DNA"/>
</dbReference>
<feature type="compositionally biased region" description="Basic residues" evidence="1">
    <location>
        <begin position="9"/>
        <end position="54"/>
    </location>
</feature>
<comment type="caution">
    <text evidence="2">The sequence shown here is derived from an EMBL/GenBank/DDBJ whole genome shotgun (WGS) entry which is preliminary data.</text>
</comment>
<evidence type="ECO:0000313" key="2">
    <source>
        <dbReference type="EMBL" id="KAK7012674.1"/>
    </source>
</evidence>